<dbReference type="InterPro" id="IPR045225">
    <property type="entry name" value="Uracil/uridine/allantoin_perm"/>
</dbReference>
<proteinExistence type="inferred from homology"/>
<dbReference type="PANTHER" id="PTHR30618">
    <property type="entry name" value="NCS1 FAMILY PURINE/PYRIMIDINE TRANSPORTER"/>
    <property type="match status" value="1"/>
</dbReference>
<evidence type="ECO:0000313" key="7">
    <source>
        <dbReference type="EMBL" id="MFB5189581.1"/>
    </source>
</evidence>
<feature type="transmembrane region" description="Helical" evidence="6">
    <location>
        <begin position="135"/>
        <end position="157"/>
    </location>
</feature>
<feature type="transmembrane region" description="Helical" evidence="6">
    <location>
        <begin position="246"/>
        <end position="265"/>
    </location>
</feature>
<dbReference type="RefSeq" id="WP_275475365.1">
    <property type="nucleotide sequence ID" value="NZ_CP162940.1"/>
</dbReference>
<comment type="subcellular location">
    <subcellularLocation>
        <location evidence="1">Membrane</location>
        <topology evidence="1">Multi-pass membrane protein</topology>
    </subcellularLocation>
</comment>
<organism evidence="7 8">
    <name type="scientific">Alicyclobacillus fastidiosus</name>
    <dbReference type="NCBI Taxonomy" id="392011"/>
    <lineage>
        <taxon>Bacteria</taxon>
        <taxon>Bacillati</taxon>
        <taxon>Bacillota</taxon>
        <taxon>Bacilli</taxon>
        <taxon>Bacillales</taxon>
        <taxon>Alicyclobacillaceae</taxon>
        <taxon>Alicyclobacillus</taxon>
    </lineage>
</organism>
<feature type="transmembrane region" description="Helical" evidence="6">
    <location>
        <begin position="424"/>
        <end position="443"/>
    </location>
</feature>
<comment type="caution">
    <text evidence="7">The sequence shown here is derived from an EMBL/GenBank/DDBJ whole genome shotgun (WGS) entry which is preliminary data.</text>
</comment>
<feature type="transmembrane region" description="Helical" evidence="6">
    <location>
        <begin position="164"/>
        <end position="184"/>
    </location>
</feature>
<evidence type="ECO:0000256" key="3">
    <source>
        <dbReference type="ARBA" id="ARBA00022692"/>
    </source>
</evidence>
<keyword evidence="4 6" id="KW-1133">Transmembrane helix</keyword>
<feature type="transmembrane region" description="Helical" evidence="6">
    <location>
        <begin position="328"/>
        <end position="350"/>
    </location>
</feature>
<gene>
    <name evidence="7" type="ORF">KKP3000_002856</name>
</gene>
<feature type="transmembrane region" description="Helical" evidence="6">
    <location>
        <begin position="285"/>
        <end position="307"/>
    </location>
</feature>
<keyword evidence="8" id="KW-1185">Reference proteome</keyword>
<evidence type="ECO:0000256" key="6">
    <source>
        <dbReference type="SAM" id="Phobius"/>
    </source>
</evidence>
<sequence length="469" mass="51610">MENVSESNLTGKDIMPVKFEERTMTSWGFFVLWIGIAVQLVAFIVGAQMYPSLSPGMILLAAFIGNGITAVICVLTGDIGIRYGIPYTVYIRACFGYLGTHVPGVIRACPAIFWFGFQTWIGAYAINEIIRVSTGFNHLMLWTIVFGAVQILGTALGWKAILKLEWIAAPVIVIVGFILEYEILRTYHLSVGKLLTLPGKGGGGMTFSMAVMAQMGTYITLALNIPDFTRNMRAPARGGWWKMNRGSAWAQPTGLILSMVVFVFIGMTSGVATGDWNPIDILVKIFQHNTFLMILGLLFVLMAQWAANSPANLLPPALIISNFSPRKISFTLGCIVAGVVGLVAMPWSFANYVSQILIVISALLGPVAGIMITDYYLLRKRKINVNELYRPGGQYSYWKNINPAGVIAYVPGIISGFLSSTYGFVLALVVSSVLYYILMKFWVARVYPQPEILTSKKLKPNDLYVDTEV</sequence>
<evidence type="ECO:0000256" key="1">
    <source>
        <dbReference type="ARBA" id="ARBA00004141"/>
    </source>
</evidence>
<protein>
    <submittedName>
        <fullName evidence="7">Cytosine permease</fullName>
    </submittedName>
</protein>
<dbReference type="Pfam" id="PF02133">
    <property type="entry name" value="Transp_cyt_pur"/>
    <property type="match status" value="1"/>
</dbReference>
<dbReference type="Gene3D" id="1.10.4160.10">
    <property type="entry name" value="Hydantoin permease"/>
    <property type="match status" value="1"/>
</dbReference>
<feature type="transmembrane region" description="Helical" evidence="6">
    <location>
        <begin position="204"/>
        <end position="225"/>
    </location>
</feature>
<keyword evidence="3 6" id="KW-0812">Transmembrane</keyword>
<comment type="similarity">
    <text evidence="2">Belongs to the purine-cytosine permease (2.A.39) family.</text>
</comment>
<evidence type="ECO:0000256" key="2">
    <source>
        <dbReference type="ARBA" id="ARBA00008974"/>
    </source>
</evidence>
<dbReference type="EMBL" id="JBDXSU010000003">
    <property type="protein sequence ID" value="MFB5189581.1"/>
    <property type="molecule type" value="Genomic_DNA"/>
</dbReference>
<name>A0ABV5ABK3_9BACL</name>
<feature type="transmembrane region" description="Helical" evidence="6">
    <location>
        <begin position="27"/>
        <end position="50"/>
    </location>
</feature>
<feature type="transmembrane region" description="Helical" evidence="6">
    <location>
        <begin position="356"/>
        <end position="377"/>
    </location>
</feature>
<feature type="transmembrane region" description="Helical" evidence="6">
    <location>
        <begin position="56"/>
        <end position="77"/>
    </location>
</feature>
<reference evidence="7 8" key="1">
    <citation type="journal article" date="2024" name="Int. J. Mol. Sci.">
        <title>Exploration of Alicyclobacillus spp. Genome in Search of Antibiotic Resistance.</title>
        <authorList>
            <person name="Bucka-Kolendo J."/>
            <person name="Kiousi D.E."/>
            <person name="Dekowska A."/>
            <person name="Mikolajczuk-Szczyrba A."/>
            <person name="Karadedos D.M."/>
            <person name="Michael P."/>
            <person name="Galanis A."/>
            <person name="Sokolowska B."/>
        </authorList>
    </citation>
    <scope>NUCLEOTIDE SEQUENCE [LARGE SCALE GENOMIC DNA]</scope>
    <source>
        <strain evidence="7 8">KKP 3000</strain>
    </source>
</reference>
<keyword evidence="5 6" id="KW-0472">Membrane</keyword>
<evidence type="ECO:0000256" key="4">
    <source>
        <dbReference type="ARBA" id="ARBA00022989"/>
    </source>
</evidence>
<dbReference type="InterPro" id="IPR001248">
    <property type="entry name" value="Pur-cyt_permease"/>
</dbReference>
<feature type="transmembrane region" description="Helical" evidence="6">
    <location>
        <begin position="89"/>
        <end position="115"/>
    </location>
</feature>
<dbReference type="PANTHER" id="PTHR30618:SF0">
    <property type="entry name" value="PURINE-URACIL PERMEASE NCS1"/>
    <property type="match status" value="1"/>
</dbReference>
<evidence type="ECO:0000256" key="5">
    <source>
        <dbReference type="ARBA" id="ARBA00023136"/>
    </source>
</evidence>
<dbReference type="Proteomes" id="UP001579974">
    <property type="component" value="Unassembled WGS sequence"/>
</dbReference>
<feature type="transmembrane region" description="Helical" evidence="6">
    <location>
        <begin position="397"/>
        <end position="418"/>
    </location>
</feature>
<evidence type="ECO:0000313" key="8">
    <source>
        <dbReference type="Proteomes" id="UP001579974"/>
    </source>
</evidence>
<accession>A0ABV5ABK3</accession>